<dbReference type="AlphaFoldDB" id="A0A7Y9FQ39"/>
<evidence type="ECO:0000313" key="4">
    <source>
        <dbReference type="Proteomes" id="UP000517753"/>
    </source>
</evidence>
<dbReference type="GO" id="GO:0005525">
    <property type="term" value="F:GTP binding"/>
    <property type="evidence" value="ECO:0007669"/>
    <property type="project" value="UniProtKB-KW"/>
</dbReference>
<dbReference type="GO" id="GO:0003746">
    <property type="term" value="F:translation elongation factor activity"/>
    <property type="evidence" value="ECO:0007669"/>
    <property type="project" value="UniProtKB-KW"/>
</dbReference>
<dbReference type="Proteomes" id="UP000517753">
    <property type="component" value="Unassembled WGS sequence"/>
</dbReference>
<dbReference type="EMBL" id="JACCBY010000004">
    <property type="protein sequence ID" value="NYD90982.1"/>
    <property type="molecule type" value="Genomic_DNA"/>
</dbReference>
<proteinExistence type="predicted"/>
<name>A0A7Y9FQ39_9SPHN</name>
<reference evidence="3 4" key="1">
    <citation type="submission" date="2020-07" db="EMBL/GenBank/DDBJ databases">
        <authorList>
            <person name="Partida-Martinez L."/>
            <person name="Huntemann M."/>
            <person name="Clum A."/>
            <person name="Wang J."/>
            <person name="Palaniappan K."/>
            <person name="Ritter S."/>
            <person name="Chen I.-M."/>
            <person name="Stamatis D."/>
            <person name="Reddy T."/>
            <person name="O'Malley R."/>
            <person name="Daum C."/>
            <person name="Shapiro N."/>
            <person name="Ivanova N."/>
            <person name="Kyrpides N."/>
            <person name="Woyke T."/>
        </authorList>
    </citation>
    <scope>NUCLEOTIDE SEQUENCE [LARGE SCALE GENOMIC DNA]</scope>
    <source>
        <strain evidence="3 4">AS2.3</strain>
    </source>
</reference>
<evidence type="ECO:0000256" key="2">
    <source>
        <dbReference type="ARBA" id="ARBA00023134"/>
    </source>
</evidence>
<accession>A0A7Y9FQ39</accession>
<keyword evidence="3" id="KW-0251">Elongation factor</keyword>
<evidence type="ECO:0000256" key="1">
    <source>
        <dbReference type="ARBA" id="ARBA00022741"/>
    </source>
</evidence>
<keyword evidence="4" id="KW-1185">Reference proteome</keyword>
<evidence type="ECO:0000313" key="3">
    <source>
        <dbReference type="EMBL" id="NYD90982.1"/>
    </source>
</evidence>
<reference evidence="3 4" key="2">
    <citation type="submission" date="2020-08" db="EMBL/GenBank/DDBJ databases">
        <title>The Agave Microbiome: Exploring the role of microbial communities in plant adaptations to desert environments.</title>
        <authorList>
            <person name="Partida-Martinez L.P."/>
        </authorList>
    </citation>
    <scope>NUCLEOTIDE SEQUENCE [LARGE SCALE GENOMIC DNA]</scope>
    <source>
        <strain evidence="3 4">AS2.3</strain>
    </source>
</reference>
<keyword evidence="3" id="KW-0648">Protein biosynthesis</keyword>
<dbReference type="SUPFAM" id="SSF50465">
    <property type="entry name" value="EF-Tu/eEF-1alpha/eIF2-gamma C-terminal domain"/>
    <property type="match status" value="1"/>
</dbReference>
<protein>
    <submittedName>
        <fullName evidence="3">Elongation factor Tu</fullName>
    </submittedName>
</protein>
<keyword evidence="2" id="KW-0342">GTP-binding</keyword>
<organism evidence="3 4">
    <name type="scientific">Sphingomonas melonis</name>
    <dbReference type="NCBI Taxonomy" id="152682"/>
    <lineage>
        <taxon>Bacteria</taxon>
        <taxon>Pseudomonadati</taxon>
        <taxon>Pseudomonadota</taxon>
        <taxon>Alphaproteobacteria</taxon>
        <taxon>Sphingomonadales</taxon>
        <taxon>Sphingomonadaceae</taxon>
        <taxon>Sphingomonas</taxon>
    </lineage>
</organism>
<comment type="caution">
    <text evidence="3">The sequence shown here is derived from an EMBL/GenBank/DDBJ whole genome shotgun (WGS) entry which is preliminary data.</text>
</comment>
<dbReference type="RefSeq" id="WP_179509443.1">
    <property type="nucleotide sequence ID" value="NZ_JACCBY010000004.1"/>
</dbReference>
<dbReference type="Gene3D" id="2.40.30.10">
    <property type="entry name" value="Translation factors"/>
    <property type="match status" value="1"/>
</dbReference>
<gene>
    <name evidence="3" type="ORF">HD841_002789</name>
</gene>
<keyword evidence="1" id="KW-0547">Nucleotide-binding</keyword>
<dbReference type="InterPro" id="IPR009001">
    <property type="entry name" value="Transl_elong_EF1A/Init_IF2_C"/>
</dbReference>
<sequence>MPDDQVRVRASIRFLSTEEGGRSSSLSGGGRYRPNHNFFGPDDRDMCIGLIELPEGEQVAPGDTIQTEMTLWIYPAVKVEIGAGRQWRIQEGGKLVAVGKILEVLDPIT</sequence>